<evidence type="ECO:0000256" key="1">
    <source>
        <dbReference type="SAM" id="MobiDB-lite"/>
    </source>
</evidence>
<gene>
    <name evidence="2" type="ORF">EDB81DRAFT_930064</name>
</gene>
<organism evidence="2 3">
    <name type="scientific">Dactylonectria macrodidyma</name>
    <dbReference type="NCBI Taxonomy" id="307937"/>
    <lineage>
        <taxon>Eukaryota</taxon>
        <taxon>Fungi</taxon>
        <taxon>Dikarya</taxon>
        <taxon>Ascomycota</taxon>
        <taxon>Pezizomycotina</taxon>
        <taxon>Sordariomycetes</taxon>
        <taxon>Hypocreomycetidae</taxon>
        <taxon>Hypocreales</taxon>
        <taxon>Nectriaceae</taxon>
        <taxon>Dactylonectria</taxon>
    </lineage>
</organism>
<comment type="caution">
    <text evidence="2">The sequence shown here is derived from an EMBL/GenBank/DDBJ whole genome shotgun (WGS) entry which is preliminary data.</text>
</comment>
<evidence type="ECO:0000313" key="3">
    <source>
        <dbReference type="Proteomes" id="UP000738349"/>
    </source>
</evidence>
<dbReference type="Proteomes" id="UP000738349">
    <property type="component" value="Unassembled WGS sequence"/>
</dbReference>
<feature type="region of interest" description="Disordered" evidence="1">
    <location>
        <begin position="1"/>
        <end position="64"/>
    </location>
</feature>
<dbReference type="AlphaFoldDB" id="A0A9P9CYG1"/>
<proteinExistence type="predicted"/>
<name>A0A9P9CYG1_9HYPO</name>
<evidence type="ECO:0000313" key="2">
    <source>
        <dbReference type="EMBL" id="KAH7109222.1"/>
    </source>
</evidence>
<dbReference type="EMBL" id="JAGMUV010000053">
    <property type="protein sequence ID" value="KAH7109222.1"/>
    <property type="molecule type" value="Genomic_DNA"/>
</dbReference>
<dbReference type="OrthoDB" id="5243188at2759"/>
<keyword evidence="3" id="KW-1185">Reference proteome</keyword>
<accession>A0A9P9CYG1</accession>
<sequence length="835" mass="92664">MSGAENADISLLSGVNEGQLQQEREEEDELSCQHSERDGDVEDEQGDTSSPGTPPPSASSSGYYGEHDALYGAGLRRLREALEAKYNLDNISYVSYALAVDVHCTAARTHPGEGTGPAVCLLADRNRVAGEFYGSNYTFYPLGFHPAYGNFSSDRPPAFLDSNLFTVMKENMSHQNQGADVLSFGFFQGYSNLKRSIRHRPDDLLASHGLATGALTIPSTEAQRTARLQGKQQRLLAQLRGQLTPDNPGASTPFARERQRIEAAVQAKEYAFRFEQVISIDAPRLVRQRRNFHTVLQPIFQLMRLFLKEKQLYAGVLRRFPPEIFPGMLVAFAKVLEAAMAEMDCRFREGGSKGLGMALSEGVAALDRLGNFCFTGDPRVLPSKVMRLLGTMDSLRTCGWPFISPRMLDIREGRGLVNLVGWPQLSNGRPVLMHVASLEYHYNRSVAANRHSQLWFAELGGRSIDGVHRMTSFLNEVFRDLWVPETVAFICQQVRRGLNRGLRSGGGGGGGSRNDGDLNNAGSRAMVALVAWEEGDTPFKLSRFEKLSAEVLKFDDRSIDDSKIVLKTRRDFAEEVYVALMEGGKKGHAGVESMAPTRSTWPSILRAAIEHTKGGFATRAQWVSGIAAAMVSTKIEWVPGSHRRRLTHQQVVQLVGAATPATVLAARPNSLKRRALEAEARMAAEPVDGKRARIRQRIDLGYEIPFKQVPDIVHRGFNELKRLFAKGDQRVLSHYCVAYCCLAGCLGDPLCDLMLILTLTITASSATPEVQPNTKVFSVATKRRDPALLAANMVMRMLWFLRPKEFPWEKDDGQVLRVTEMIKKIEHKGVNNRLL</sequence>
<protein>
    <submittedName>
        <fullName evidence="2">Uncharacterized protein</fullName>
    </submittedName>
</protein>
<reference evidence="2" key="1">
    <citation type="journal article" date="2021" name="Nat. Commun.">
        <title>Genetic determinants of endophytism in the Arabidopsis root mycobiome.</title>
        <authorList>
            <person name="Mesny F."/>
            <person name="Miyauchi S."/>
            <person name="Thiergart T."/>
            <person name="Pickel B."/>
            <person name="Atanasova L."/>
            <person name="Karlsson M."/>
            <person name="Huettel B."/>
            <person name="Barry K.W."/>
            <person name="Haridas S."/>
            <person name="Chen C."/>
            <person name="Bauer D."/>
            <person name="Andreopoulos W."/>
            <person name="Pangilinan J."/>
            <person name="LaButti K."/>
            <person name="Riley R."/>
            <person name="Lipzen A."/>
            <person name="Clum A."/>
            <person name="Drula E."/>
            <person name="Henrissat B."/>
            <person name="Kohler A."/>
            <person name="Grigoriev I.V."/>
            <person name="Martin F.M."/>
            <person name="Hacquard S."/>
        </authorList>
    </citation>
    <scope>NUCLEOTIDE SEQUENCE</scope>
    <source>
        <strain evidence="2">MPI-CAGE-AT-0147</strain>
    </source>
</reference>